<dbReference type="PANTHER" id="PTHR46577:SF1">
    <property type="entry name" value="HTH-TYPE TRANSCRIPTIONAL REGULATORY PROTEIN GABR"/>
    <property type="match status" value="1"/>
</dbReference>
<dbReference type="CDD" id="cd00609">
    <property type="entry name" value="AAT_like"/>
    <property type="match status" value="1"/>
</dbReference>
<sequence length="451" mass="47414">MSSIPAQVVADIRGRLESGTLAPGDRLPSTRALAEQLGVSRGSIVTAYEQLAGEGILVAGSGGSRIHPALPIPAFPPRHTVTAACAAPPVEMLRPGAALTEVLTTSTWRAAWRAAAAEPHAYASPGSPRLRHLLAEHIRLARAMPLGPDSIIITGGARDGLRAVLAALSVSGVAQRLGVEDPGFPSLHTVPHAVGWEVETMPFDDDGPVPPPAVLPGHSAEPSPGAESSPGAARSPSAVLITPNHQFPNGTQMPAGRRRQWVEWRQSMPGALLIEDDYDSELRATHPALLALDPGGTVLLGSLAKILTPALGLGYLVVPERLRDAVATHVMPVSGIAQDALAHFLEADGLRRHTARVRREYKYRRSVFESIFPEGNAMEGGLGATIELSPTAESEVLHRARSHGLAVESLAKYWSAAENSGIVVGLGTGSREKLTAALTTLRGIIPQPTRT</sequence>
<dbReference type="InterPro" id="IPR036390">
    <property type="entry name" value="WH_DNA-bd_sf"/>
</dbReference>
<name>A0A7M1QZG6_9ACTO</name>
<evidence type="ECO:0000256" key="3">
    <source>
        <dbReference type="ARBA" id="ARBA00023015"/>
    </source>
</evidence>
<dbReference type="InterPro" id="IPR036388">
    <property type="entry name" value="WH-like_DNA-bd_sf"/>
</dbReference>
<evidence type="ECO:0000313" key="9">
    <source>
        <dbReference type="Proteomes" id="UP000594961"/>
    </source>
</evidence>
<dbReference type="Gene3D" id="3.40.640.10">
    <property type="entry name" value="Type I PLP-dependent aspartate aminotransferase-like (Major domain)"/>
    <property type="match status" value="1"/>
</dbReference>
<protein>
    <submittedName>
        <fullName evidence="8">PLP-dependent aminotransferase family protein</fullName>
    </submittedName>
</protein>
<dbReference type="Pfam" id="PF00392">
    <property type="entry name" value="GntR"/>
    <property type="match status" value="1"/>
</dbReference>
<comment type="similarity">
    <text evidence="1">In the C-terminal section; belongs to the class-I pyridoxal-phosphate-dependent aminotransferase family.</text>
</comment>
<keyword evidence="3" id="KW-0805">Transcription regulation</keyword>
<evidence type="ECO:0000259" key="7">
    <source>
        <dbReference type="PROSITE" id="PS50949"/>
    </source>
</evidence>
<feature type="region of interest" description="Disordered" evidence="6">
    <location>
        <begin position="201"/>
        <end position="236"/>
    </location>
</feature>
<gene>
    <name evidence="8" type="ORF">INS90_06055</name>
</gene>
<dbReference type="CDD" id="cd07377">
    <property type="entry name" value="WHTH_GntR"/>
    <property type="match status" value="1"/>
</dbReference>
<dbReference type="RefSeq" id="WP_197551970.1">
    <property type="nucleotide sequence ID" value="NZ_CP063212.1"/>
</dbReference>
<dbReference type="Gene3D" id="1.10.10.10">
    <property type="entry name" value="Winged helix-like DNA-binding domain superfamily/Winged helix DNA-binding domain"/>
    <property type="match status" value="1"/>
</dbReference>
<dbReference type="GO" id="GO:0003700">
    <property type="term" value="F:DNA-binding transcription factor activity"/>
    <property type="evidence" value="ECO:0007669"/>
    <property type="project" value="InterPro"/>
</dbReference>
<evidence type="ECO:0000256" key="2">
    <source>
        <dbReference type="ARBA" id="ARBA00022898"/>
    </source>
</evidence>
<dbReference type="PROSITE" id="PS50949">
    <property type="entry name" value="HTH_GNTR"/>
    <property type="match status" value="1"/>
</dbReference>
<dbReference type="SMART" id="SM00345">
    <property type="entry name" value="HTH_GNTR"/>
    <property type="match status" value="1"/>
</dbReference>
<feature type="domain" description="HTH gntR-type" evidence="7">
    <location>
        <begin position="2"/>
        <end position="69"/>
    </location>
</feature>
<dbReference type="Proteomes" id="UP000594961">
    <property type="component" value="Chromosome"/>
</dbReference>
<dbReference type="AlphaFoldDB" id="A0A7M1QZG6"/>
<dbReference type="InterPro" id="IPR015424">
    <property type="entry name" value="PyrdxlP-dep_Trfase"/>
</dbReference>
<reference evidence="8 9" key="1">
    <citation type="submission" date="2020-10" db="EMBL/GenBank/DDBJ databases">
        <title>Trueperella pecoris sp. nov. isolated from bovine and porcine specimens.</title>
        <authorList>
            <person name="Schoenecker L."/>
            <person name="Schnydrig P."/>
            <person name="Brodard I."/>
            <person name="Thomann A."/>
            <person name="Hemphill A."/>
            <person name="Rodriguez-Campos S."/>
            <person name="Perreten V."/>
            <person name="Jores J."/>
            <person name="Kittl S."/>
        </authorList>
    </citation>
    <scope>NUCLEOTIDE SEQUENCE [LARGE SCALE GENOMIC DNA]</scope>
    <source>
        <strain evidence="8 9">19OD0592</strain>
    </source>
</reference>
<evidence type="ECO:0000256" key="4">
    <source>
        <dbReference type="ARBA" id="ARBA00023125"/>
    </source>
</evidence>
<keyword evidence="2" id="KW-0663">Pyridoxal phosphate</keyword>
<dbReference type="EMBL" id="CP063212">
    <property type="protein sequence ID" value="QOR46864.1"/>
    <property type="molecule type" value="Genomic_DNA"/>
</dbReference>
<dbReference type="InterPro" id="IPR051446">
    <property type="entry name" value="HTH_trans_reg/aminotransferase"/>
</dbReference>
<dbReference type="InterPro" id="IPR000524">
    <property type="entry name" value="Tscrpt_reg_HTH_GntR"/>
</dbReference>
<keyword evidence="5" id="KW-0804">Transcription</keyword>
<dbReference type="PRINTS" id="PR00035">
    <property type="entry name" value="HTHGNTR"/>
</dbReference>
<accession>A0A7M1QZG6</accession>
<dbReference type="GO" id="GO:0008483">
    <property type="term" value="F:transaminase activity"/>
    <property type="evidence" value="ECO:0007669"/>
    <property type="project" value="UniProtKB-KW"/>
</dbReference>
<organism evidence="8 9">
    <name type="scientific">Trueperella pecoris</name>
    <dbReference type="NCBI Taxonomy" id="2733571"/>
    <lineage>
        <taxon>Bacteria</taxon>
        <taxon>Bacillati</taxon>
        <taxon>Actinomycetota</taxon>
        <taxon>Actinomycetes</taxon>
        <taxon>Actinomycetales</taxon>
        <taxon>Actinomycetaceae</taxon>
        <taxon>Trueperella</taxon>
    </lineage>
</organism>
<dbReference type="GO" id="GO:0003677">
    <property type="term" value="F:DNA binding"/>
    <property type="evidence" value="ECO:0007669"/>
    <property type="project" value="UniProtKB-KW"/>
</dbReference>
<dbReference type="SUPFAM" id="SSF46785">
    <property type="entry name" value="Winged helix' DNA-binding domain"/>
    <property type="match status" value="1"/>
</dbReference>
<keyword evidence="4" id="KW-0238">DNA-binding</keyword>
<dbReference type="InterPro" id="IPR015421">
    <property type="entry name" value="PyrdxlP-dep_Trfase_major"/>
</dbReference>
<evidence type="ECO:0000256" key="5">
    <source>
        <dbReference type="ARBA" id="ARBA00023163"/>
    </source>
</evidence>
<evidence type="ECO:0000256" key="1">
    <source>
        <dbReference type="ARBA" id="ARBA00005384"/>
    </source>
</evidence>
<dbReference type="SUPFAM" id="SSF53383">
    <property type="entry name" value="PLP-dependent transferases"/>
    <property type="match status" value="1"/>
</dbReference>
<keyword evidence="8" id="KW-0808">Transferase</keyword>
<evidence type="ECO:0000313" key="8">
    <source>
        <dbReference type="EMBL" id="QOR46864.1"/>
    </source>
</evidence>
<feature type="compositionally biased region" description="Low complexity" evidence="6">
    <location>
        <begin position="219"/>
        <end position="236"/>
    </location>
</feature>
<keyword evidence="8" id="KW-0032">Aminotransferase</keyword>
<evidence type="ECO:0000256" key="6">
    <source>
        <dbReference type="SAM" id="MobiDB-lite"/>
    </source>
</evidence>
<proteinExistence type="inferred from homology"/>
<dbReference type="PANTHER" id="PTHR46577">
    <property type="entry name" value="HTH-TYPE TRANSCRIPTIONAL REGULATORY PROTEIN GABR"/>
    <property type="match status" value="1"/>
</dbReference>